<reference evidence="2" key="1">
    <citation type="submission" date="2021-01" db="EMBL/GenBank/DDBJ databases">
        <authorList>
            <person name="Corre E."/>
            <person name="Pelletier E."/>
            <person name="Niang G."/>
            <person name="Scheremetjew M."/>
            <person name="Finn R."/>
            <person name="Kale V."/>
            <person name="Holt S."/>
            <person name="Cochrane G."/>
            <person name="Meng A."/>
            <person name="Brown T."/>
            <person name="Cohen L."/>
        </authorList>
    </citation>
    <scope>NUCLEOTIDE SEQUENCE</scope>
    <source>
        <strain evidence="2">CCMP1594</strain>
    </source>
</reference>
<feature type="compositionally biased region" description="Pro residues" evidence="1">
    <location>
        <begin position="108"/>
        <end position="128"/>
    </location>
</feature>
<name>A0A7S4GHA9_9EUGL</name>
<organism evidence="2">
    <name type="scientific">Eutreptiella gymnastica</name>
    <dbReference type="NCBI Taxonomy" id="73025"/>
    <lineage>
        <taxon>Eukaryota</taxon>
        <taxon>Discoba</taxon>
        <taxon>Euglenozoa</taxon>
        <taxon>Euglenida</taxon>
        <taxon>Spirocuta</taxon>
        <taxon>Euglenophyceae</taxon>
        <taxon>Eutreptiales</taxon>
        <taxon>Eutreptiaceae</taxon>
        <taxon>Eutreptiella</taxon>
    </lineage>
</organism>
<gene>
    <name evidence="2" type="ORF">EGYM00163_LOCUS48203</name>
</gene>
<proteinExistence type="predicted"/>
<evidence type="ECO:0000313" key="2">
    <source>
        <dbReference type="EMBL" id="CAE0836839.1"/>
    </source>
</evidence>
<dbReference type="EMBL" id="HBJA01140113">
    <property type="protein sequence ID" value="CAE0836839.1"/>
    <property type="molecule type" value="Transcribed_RNA"/>
</dbReference>
<evidence type="ECO:0000256" key="1">
    <source>
        <dbReference type="SAM" id="MobiDB-lite"/>
    </source>
</evidence>
<feature type="compositionally biased region" description="Basic and acidic residues" evidence="1">
    <location>
        <begin position="69"/>
        <end position="85"/>
    </location>
</feature>
<accession>A0A7S4GHA9</accession>
<sequence length="371" mass="40481">MSPAGMERHLRLPPLSAEVLKSSKFFPDQIAAEDVAGSNSSSHSSRSIKSIVVLEDLESGGSNSSETSLPRERGSEEPEVFHDAPLEPVTQQAQQAQPPSPARLRPFEPLPPQVDPPSPAKLPPPRPPTGRRADGSPKAVPGMADPPGLELNSFAASISVAAVSLEDGEREMEKNRKAASSMARDNALWEEVEADTKELIVEDFIKKDPLFMPKPPTNCYEACARIGVESATLAALAPPLLLSPRYKAHNSPSPKASQDILNARLRVHGALVNKSVELPDGSIGQRKPRRFNYGPVLEEQGSDLEEMSKSFAGYQEMMAEFEKQRPTFFDFQRNFVANGGHFFPLDQPTRLKLKLARVIGIAPQNPECVPE</sequence>
<protein>
    <submittedName>
        <fullName evidence="2">Uncharacterized protein</fullName>
    </submittedName>
</protein>
<dbReference type="AlphaFoldDB" id="A0A7S4GHA9"/>
<feature type="region of interest" description="Disordered" evidence="1">
    <location>
        <begin position="53"/>
        <end position="142"/>
    </location>
</feature>